<feature type="chain" id="PRO_5002178156" evidence="1">
    <location>
        <begin position="33"/>
        <end position="145"/>
    </location>
</feature>
<feature type="signal peptide" evidence="1">
    <location>
        <begin position="1"/>
        <end position="32"/>
    </location>
</feature>
<geneLocation type="plasmid" evidence="2">
    <name>pVPH1</name>
</geneLocation>
<evidence type="ECO:0000256" key="1">
    <source>
        <dbReference type="SAM" id="SignalP"/>
    </source>
</evidence>
<name>A0A0C5HCR9_VIBPH</name>
<proteinExistence type="predicted"/>
<organism evidence="2">
    <name type="scientific">Vibrio parahaemolyticus</name>
    <dbReference type="NCBI Taxonomy" id="670"/>
    <lineage>
        <taxon>Bacteria</taxon>
        <taxon>Pseudomonadati</taxon>
        <taxon>Pseudomonadota</taxon>
        <taxon>Gammaproteobacteria</taxon>
        <taxon>Vibrionales</taxon>
        <taxon>Vibrionaceae</taxon>
        <taxon>Vibrio</taxon>
    </lineage>
</organism>
<evidence type="ECO:0000313" key="2">
    <source>
        <dbReference type="EMBL" id="AJP18236.1"/>
    </source>
</evidence>
<keyword evidence="2" id="KW-0449">Lipoprotein</keyword>
<keyword evidence="1" id="KW-0732">Signal</keyword>
<accession>A0A0C5HCR9</accession>
<gene>
    <name evidence="2" type="ORF">pVPH1_0064</name>
</gene>
<keyword evidence="2" id="KW-0614">Plasmid</keyword>
<sequence length="145" mass="16415">MYKNEFNQRIFNMKKTALTIIAAFMLAGPAVAKTDKPYTEEVETFFETFELMCESCAEVSEFMVQTLEEKCDQPITIENIQNVTKTHPLYAFLLAMGNMNPDGKPLSFQSAADNVDCNDGMKWVEKTQSAMKAAYQEQKKQAQNG</sequence>
<protein>
    <submittedName>
        <fullName evidence="2">Lipoprotein</fullName>
    </submittedName>
</protein>
<dbReference type="EMBL" id="KP688397">
    <property type="protein sequence ID" value="AJP18236.1"/>
    <property type="molecule type" value="Genomic_DNA"/>
</dbReference>
<reference evidence="2" key="1">
    <citation type="journal article" date="2015" name="Antimicrob. Agents Chemother.">
        <title>Complete nucleotide sequence of a conjugative plasmid carrying bla(PER-1).</title>
        <authorList>
            <person name="Li R."/>
            <person name="Wong M.H."/>
            <person name="Zhou Y."/>
            <person name="Chan E.W."/>
            <person name="Chen S."/>
        </authorList>
    </citation>
    <scope>NUCLEOTIDE SEQUENCE</scope>
    <source>
        <strain evidence="2">V36</strain>
        <plasmid evidence="2">pVPH1</plasmid>
    </source>
</reference>
<dbReference type="AlphaFoldDB" id="A0A0C5HCR9"/>